<feature type="signal peptide" evidence="1">
    <location>
        <begin position="1"/>
        <end position="24"/>
    </location>
</feature>
<organism evidence="3 4">
    <name type="scientific">Chryseobacterium endalhagicum</name>
    <dbReference type="NCBI Taxonomy" id="2797638"/>
    <lineage>
        <taxon>Bacteria</taxon>
        <taxon>Pseudomonadati</taxon>
        <taxon>Bacteroidota</taxon>
        <taxon>Flavobacteriia</taxon>
        <taxon>Flavobacteriales</taxon>
        <taxon>Weeksellaceae</taxon>
        <taxon>Chryseobacterium group</taxon>
        <taxon>Chryseobacterium</taxon>
    </lineage>
</organism>
<dbReference type="PANTHER" id="PTHR46825:SF9">
    <property type="entry name" value="BETA-LACTAMASE-RELATED DOMAIN-CONTAINING PROTEIN"/>
    <property type="match status" value="1"/>
</dbReference>
<comment type="caution">
    <text evidence="3">The sequence shown here is derived from an EMBL/GenBank/DDBJ whole genome shotgun (WGS) entry which is preliminary data.</text>
</comment>
<dbReference type="InterPro" id="IPR012338">
    <property type="entry name" value="Beta-lactam/transpept-like"/>
</dbReference>
<dbReference type="Pfam" id="PF00144">
    <property type="entry name" value="Beta-lactamase"/>
    <property type="match status" value="1"/>
</dbReference>
<keyword evidence="4" id="KW-1185">Reference proteome</keyword>
<reference evidence="3 4" key="1">
    <citation type="submission" date="2020-12" db="EMBL/GenBank/DDBJ databases">
        <title>Chryseobacterium endoalhailicus sp. nov., isolated from seed of leguminous plant.</title>
        <authorList>
            <person name="Zhang X."/>
        </authorList>
    </citation>
    <scope>NUCLEOTIDE SEQUENCE [LARGE SCALE GENOMIC DNA]</scope>
    <source>
        <strain evidence="3 4">L7</strain>
    </source>
</reference>
<dbReference type="RefSeq" id="WP_202094697.1">
    <property type="nucleotide sequence ID" value="NZ_JAELVM010000005.1"/>
</dbReference>
<protein>
    <submittedName>
        <fullName evidence="3">Beta-lactamase family protein</fullName>
    </submittedName>
</protein>
<sequence>MLPYLRIRNTIILHLLFLIPAAYSGQTDRFDRQNEKTQKIAERFIKKHDIPGMAVSVSYMGDPIFSKGFGYADIKNKINADPDKTKFRIASITKMITALTLLKMAENNSLNIDNTPQYYLENLPKKKYDFTLRQLAGHLSGLKRNPGRERWDEANNFSEKDFYEVFGSEELEFSPGSDFLYSNYGFKLLGLVIEKKCGKPIDECQHEYVIRKLNMENTTIDEGKEYPDAAVFYHKNKGNNEVAPYMDCKFKYAQGCHFSTSEDLLKLGNAFLYPSQIFSSNNFINTAVKSQTLFSGAKTSYGMGVMTSHDFYGNYFFGHNGMENGARSLLRVYPKQKLTIAVLVNSEEASLEELVTEIMYNYIESLK</sequence>
<dbReference type="EMBL" id="JAELVM010000005">
    <property type="protein sequence ID" value="MBL1223453.1"/>
    <property type="molecule type" value="Genomic_DNA"/>
</dbReference>
<name>A0ABS1QNH9_9FLAO</name>
<evidence type="ECO:0000259" key="2">
    <source>
        <dbReference type="Pfam" id="PF00144"/>
    </source>
</evidence>
<gene>
    <name evidence="3" type="ORF">JET18_21625</name>
</gene>
<dbReference type="InterPro" id="IPR050491">
    <property type="entry name" value="AmpC-like"/>
</dbReference>
<proteinExistence type="predicted"/>
<dbReference type="Gene3D" id="3.40.710.10">
    <property type="entry name" value="DD-peptidase/beta-lactamase superfamily"/>
    <property type="match status" value="1"/>
</dbReference>
<evidence type="ECO:0000256" key="1">
    <source>
        <dbReference type="SAM" id="SignalP"/>
    </source>
</evidence>
<dbReference type="InterPro" id="IPR001466">
    <property type="entry name" value="Beta-lactam-related"/>
</dbReference>
<dbReference type="Proteomes" id="UP000661696">
    <property type="component" value="Unassembled WGS sequence"/>
</dbReference>
<evidence type="ECO:0000313" key="3">
    <source>
        <dbReference type="EMBL" id="MBL1223453.1"/>
    </source>
</evidence>
<feature type="chain" id="PRO_5045997422" evidence="1">
    <location>
        <begin position="25"/>
        <end position="367"/>
    </location>
</feature>
<feature type="domain" description="Beta-lactamase-related" evidence="2">
    <location>
        <begin position="39"/>
        <end position="348"/>
    </location>
</feature>
<dbReference type="SUPFAM" id="SSF56601">
    <property type="entry name" value="beta-lactamase/transpeptidase-like"/>
    <property type="match status" value="1"/>
</dbReference>
<dbReference type="PANTHER" id="PTHR46825">
    <property type="entry name" value="D-ALANYL-D-ALANINE-CARBOXYPEPTIDASE/ENDOPEPTIDASE AMPH"/>
    <property type="match status" value="1"/>
</dbReference>
<accession>A0ABS1QNH9</accession>
<keyword evidence="1" id="KW-0732">Signal</keyword>
<evidence type="ECO:0000313" key="4">
    <source>
        <dbReference type="Proteomes" id="UP000661696"/>
    </source>
</evidence>